<dbReference type="Proteomes" id="UP000777935">
    <property type="component" value="Unassembled WGS sequence"/>
</dbReference>
<name>A0ABX2IVG4_9RHOB</name>
<feature type="transmembrane region" description="Helical" evidence="1">
    <location>
        <begin position="15"/>
        <end position="38"/>
    </location>
</feature>
<evidence type="ECO:0000313" key="2">
    <source>
        <dbReference type="EMBL" id="NSX56907.1"/>
    </source>
</evidence>
<feature type="transmembrane region" description="Helical" evidence="1">
    <location>
        <begin position="276"/>
        <end position="294"/>
    </location>
</feature>
<feature type="transmembrane region" description="Helical" evidence="1">
    <location>
        <begin position="306"/>
        <end position="331"/>
    </location>
</feature>
<dbReference type="EMBL" id="JABUFE010000024">
    <property type="protein sequence ID" value="NSX56907.1"/>
    <property type="molecule type" value="Genomic_DNA"/>
</dbReference>
<feature type="transmembrane region" description="Helical" evidence="1">
    <location>
        <begin position="217"/>
        <end position="236"/>
    </location>
</feature>
<keyword evidence="3" id="KW-1185">Reference proteome</keyword>
<gene>
    <name evidence="2" type="ORF">HRQ87_19180</name>
</gene>
<dbReference type="RefSeq" id="WP_174140059.1">
    <property type="nucleotide sequence ID" value="NZ_JABUFE010000024.1"/>
</dbReference>
<reference evidence="2 3" key="1">
    <citation type="submission" date="2020-06" db="EMBL/GenBank/DDBJ databases">
        <title>Sulfitobacter algicola sp. nov., isolated from green algae.</title>
        <authorList>
            <person name="Wang C."/>
        </authorList>
    </citation>
    <scope>NUCLEOTIDE SEQUENCE [LARGE SCALE GENOMIC DNA]</scope>
    <source>
        <strain evidence="2 3">1151</strain>
    </source>
</reference>
<comment type="caution">
    <text evidence="2">The sequence shown here is derived from an EMBL/GenBank/DDBJ whole genome shotgun (WGS) entry which is preliminary data.</text>
</comment>
<evidence type="ECO:0000313" key="3">
    <source>
        <dbReference type="Proteomes" id="UP000777935"/>
    </source>
</evidence>
<feature type="transmembrane region" description="Helical" evidence="1">
    <location>
        <begin position="94"/>
        <end position="115"/>
    </location>
</feature>
<evidence type="ECO:0008006" key="4">
    <source>
        <dbReference type="Google" id="ProtNLM"/>
    </source>
</evidence>
<evidence type="ECO:0000256" key="1">
    <source>
        <dbReference type="SAM" id="Phobius"/>
    </source>
</evidence>
<organism evidence="2 3">
    <name type="scientific">Parasulfitobacter algicola</name>
    <dbReference type="NCBI Taxonomy" id="2614809"/>
    <lineage>
        <taxon>Bacteria</taxon>
        <taxon>Pseudomonadati</taxon>
        <taxon>Pseudomonadota</taxon>
        <taxon>Alphaproteobacteria</taxon>
        <taxon>Rhodobacterales</taxon>
        <taxon>Roseobacteraceae</taxon>
        <taxon>Parasulfitobacter</taxon>
    </lineage>
</organism>
<feature type="transmembrane region" description="Helical" evidence="1">
    <location>
        <begin position="176"/>
        <end position="197"/>
    </location>
</feature>
<sequence>MTDKNDVDLAKSNRVLTIVIPIWLALIVLAVLNNFMYLDASSLWLDELFTVYFSDPNQPSFSAFLNRASEDVHPPGYYALVWITGLLTGADTGMIARGISATLAALSLVLICLAMPKWISRPARLFSCTLAATSHIYFLYAPQGRSYALSWVLVILLLMLALDINRAMSQGKPISLKLSTFTITGIISGLCHMYLVPLIGAKIAIMLCFSQSWKNRFWIAVSGLIILTTMLVFLNWQADKIILDVSDTWFSADSDFLWRQTNAGLKRLFGSALETPLSNVIIAASVVSVVWILIKRIKIQDLRPIIFDTIFVFSSPILALALAILVTLFYAPSYSFRYFIVLVPFYWILMGFLFEIILRSSLKWMIIGIIIFTTIIFIPLSARILWSDLPTKQPWRETAQFVDNTQECVDAILPVVTFAEKFITGSVPVNFYGYYLNNGTARDWLSYPEDEVTLFPGTGPVRNIVVERITGNDPCPILLWDVAHSNPANLEIARQSMMQTFDLPEGSTIILKTIKLPESNLFMRLLGMSSQEEGYFLLVQR</sequence>
<protein>
    <recommendedName>
        <fullName evidence="4">Glycosyltransferase RgtA/B/C/D-like domain-containing protein</fullName>
    </recommendedName>
</protein>
<keyword evidence="1" id="KW-0812">Transmembrane</keyword>
<feature type="transmembrane region" description="Helical" evidence="1">
    <location>
        <begin position="364"/>
        <end position="386"/>
    </location>
</feature>
<proteinExistence type="predicted"/>
<feature type="transmembrane region" description="Helical" evidence="1">
    <location>
        <begin position="146"/>
        <end position="164"/>
    </location>
</feature>
<accession>A0ABX2IVG4</accession>
<keyword evidence="1" id="KW-1133">Transmembrane helix</keyword>
<keyword evidence="1" id="KW-0472">Membrane</keyword>
<feature type="transmembrane region" description="Helical" evidence="1">
    <location>
        <begin position="338"/>
        <end position="358"/>
    </location>
</feature>